<dbReference type="AlphaFoldDB" id="A0A9D2T973"/>
<protein>
    <submittedName>
        <fullName evidence="1">DUF885 domain-containing protein</fullName>
    </submittedName>
</protein>
<dbReference type="Proteomes" id="UP000823904">
    <property type="component" value="Unassembled WGS sequence"/>
</dbReference>
<dbReference type="EMBL" id="DWWD01000049">
    <property type="protein sequence ID" value="HJC51718.1"/>
    <property type="molecule type" value="Genomic_DNA"/>
</dbReference>
<evidence type="ECO:0000313" key="1">
    <source>
        <dbReference type="EMBL" id="HJC51718.1"/>
    </source>
</evidence>
<comment type="caution">
    <text evidence="1">The sequence shown here is derived from an EMBL/GenBank/DDBJ whole genome shotgun (WGS) entry which is preliminary data.</text>
</comment>
<gene>
    <name evidence="1" type="ORF">H9754_14290</name>
</gene>
<proteinExistence type="predicted"/>
<dbReference type="InterPro" id="IPR010281">
    <property type="entry name" value="DUF885"/>
</dbReference>
<dbReference type="Pfam" id="PF05960">
    <property type="entry name" value="DUF885"/>
    <property type="match status" value="1"/>
</dbReference>
<name>A0A9D2T973_9FIRM</name>
<reference evidence="1" key="1">
    <citation type="journal article" date="2021" name="PeerJ">
        <title>Extensive microbial diversity within the chicken gut microbiome revealed by metagenomics and culture.</title>
        <authorList>
            <person name="Gilroy R."/>
            <person name="Ravi A."/>
            <person name="Getino M."/>
            <person name="Pursley I."/>
            <person name="Horton D.L."/>
            <person name="Alikhan N.F."/>
            <person name="Baker D."/>
            <person name="Gharbi K."/>
            <person name="Hall N."/>
            <person name="Watson M."/>
            <person name="Adriaenssens E.M."/>
            <person name="Foster-Nyarko E."/>
            <person name="Jarju S."/>
            <person name="Secka A."/>
            <person name="Antonio M."/>
            <person name="Oren A."/>
            <person name="Chaudhuri R.R."/>
            <person name="La Ragione R."/>
            <person name="Hildebrand F."/>
            <person name="Pallen M.J."/>
        </authorList>
    </citation>
    <scope>NUCLEOTIDE SEQUENCE</scope>
    <source>
        <strain evidence="1">ChiSjej3B21-8574</strain>
    </source>
</reference>
<evidence type="ECO:0000313" key="2">
    <source>
        <dbReference type="Proteomes" id="UP000823904"/>
    </source>
</evidence>
<dbReference type="PROSITE" id="PS51257">
    <property type="entry name" value="PROKAR_LIPOPROTEIN"/>
    <property type="match status" value="1"/>
</dbReference>
<sequence>MTGRIPRRIISVCLIVTMSAAGCSQQGTRKGQQKTAASVQKDFQKHMEEVFRENVSDNGIELHYTLKDPEAYGIEEKTQELGTISAEGKKETEKELEALRKFPYDKLSQKQQDTYDIWKDYLMKQKELQKYPYHESVLSPTTGIQAQLPVTFCEYRLDTKDDVEGYLKLLSQTEQYFDSVMEYEKEKVKRNLFMSDESVDAVTAQIHEFTKAKENNSLIATFKDRIASVKDLSSSEQNAYIQKNRKIVLNQVIPAYEKLADELKNLKGNGKNDAGLAYLKDGKEYYKALVKNQTGSSSTVEDMISMAEDSIQDCVLKSAAIAEEHPEAMEKFVMEGASDDIGGGPGEMLSNLKERIEKNFPETEDVDCEIKYVHKSLEKDLSPAFYMIPALDSYEENIIYINQSQMGSPIQMYTTLAHEGYPGHLYQNVYFASKEEEPIRYLLDYPGYSEGWATYVESWSYSTVDVGKEKKAWEQLNSLSLEFNLALCSRIDFGVNYEGWKKQKAEEYLKQFYISSSNADHLFSTVVSEPANYLSYYIGYKEFVKLRDYYKKGAGKKYSLKKFHKLMLDAGPASFNILKKRINENLRMEE</sequence>
<dbReference type="PANTHER" id="PTHR33361">
    <property type="entry name" value="GLR0591 PROTEIN"/>
    <property type="match status" value="1"/>
</dbReference>
<organism evidence="1 2">
    <name type="scientific">Candidatus Anaerostipes avistercoris</name>
    <dbReference type="NCBI Taxonomy" id="2838462"/>
    <lineage>
        <taxon>Bacteria</taxon>
        <taxon>Bacillati</taxon>
        <taxon>Bacillota</taxon>
        <taxon>Clostridia</taxon>
        <taxon>Lachnospirales</taxon>
        <taxon>Lachnospiraceae</taxon>
        <taxon>Anaerostipes</taxon>
    </lineage>
</organism>
<accession>A0A9D2T973</accession>
<dbReference type="PANTHER" id="PTHR33361:SF2">
    <property type="entry name" value="DUF885 DOMAIN-CONTAINING PROTEIN"/>
    <property type="match status" value="1"/>
</dbReference>
<reference evidence="1" key="2">
    <citation type="submission" date="2021-04" db="EMBL/GenBank/DDBJ databases">
        <authorList>
            <person name="Gilroy R."/>
        </authorList>
    </citation>
    <scope>NUCLEOTIDE SEQUENCE</scope>
    <source>
        <strain evidence="1">ChiSjej3B21-8574</strain>
    </source>
</reference>